<evidence type="ECO:0000256" key="2">
    <source>
        <dbReference type="ARBA" id="ARBA00022598"/>
    </source>
</evidence>
<dbReference type="InterPro" id="IPR006195">
    <property type="entry name" value="aa-tRNA-synth_II"/>
</dbReference>
<name>A0A2S8SXH3_9BACT</name>
<dbReference type="GO" id="GO:0005524">
    <property type="term" value="F:ATP binding"/>
    <property type="evidence" value="ECO:0007669"/>
    <property type="project" value="UniProtKB-UniRule"/>
</dbReference>
<dbReference type="HAMAP" id="MF_00252">
    <property type="entry name" value="Lys_tRNA_synth_class2"/>
    <property type="match status" value="1"/>
</dbReference>
<dbReference type="Proteomes" id="UP000237684">
    <property type="component" value="Unassembled WGS sequence"/>
</dbReference>
<dbReference type="InterPro" id="IPR002313">
    <property type="entry name" value="Lys-tRNA-ligase_II"/>
</dbReference>
<dbReference type="PANTHER" id="PTHR42918">
    <property type="entry name" value="LYSYL-TRNA SYNTHETASE"/>
    <property type="match status" value="1"/>
</dbReference>
<dbReference type="GO" id="GO:0005829">
    <property type="term" value="C:cytosol"/>
    <property type="evidence" value="ECO:0007669"/>
    <property type="project" value="TreeGrafter"/>
</dbReference>
<evidence type="ECO:0000256" key="8">
    <source>
        <dbReference type="HAMAP-Rule" id="MF_00252"/>
    </source>
</evidence>
<dbReference type="PANTHER" id="PTHR42918:SF15">
    <property type="entry name" value="LYSINE--TRNA LIGASE, CHLOROPLASTIC_MITOCHONDRIAL"/>
    <property type="match status" value="1"/>
</dbReference>
<dbReference type="PRINTS" id="PR00982">
    <property type="entry name" value="TRNASYNTHLYS"/>
</dbReference>
<dbReference type="OrthoDB" id="9802326at2"/>
<keyword evidence="4 8" id="KW-0547">Nucleotide-binding</keyword>
<feature type="binding site" evidence="8">
    <location>
        <position position="382"/>
    </location>
    <ligand>
        <name>Mg(2+)</name>
        <dbReference type="ChEBI" id="CHEBI:18420"/>
        <label>2</label>
    </ligand>
</feature>
<gene>
    <name evidence="8" type="primary">lysS</name>
    <name evidence="10" type="ORF">B1R32_101242</name>
</gene>
<dbReference type="GO" id="GO:0004824">
    <property type="term" value="F:lysine-tRNA ligase activity"/>
    <property type="evidence" value="ECO:0007669"/>
    <property type="project" value="UniProtKB-UniRule"/>
</dbReference>
<dbReference type="Pfam" id="PF00152">
    <property type="entry name" value="tRNA-synt_2"/>
    <property type="match status" value="1"/>
</dbReference>
<keyword evidence="6 8" id="KW-0030">Aminoacyl-tRNA synthetase</keyword>
<dbReference type="InterPro" id="IPR012340">
    <property type="entry name" value="NA-bd_OB-fold"/>
</dbReference>
<organism evidence="10 11">
    <name type="scientific">Abditibacterium utsteinense</name>
    <dbReference type="NCBI Taxonomy" id="1960156"/>
    <lineage>
        <taxon>Bacteria</taxon>
        <taxon>Pseudomonadati</taxon>
        <taxon>Abditibacteriota</taxon>
        <taxon>Abditibacteriia</taxon>
        <taxon>Abditibacteriales</taxon>
        <taxon>Abditibacteriaceae</taxon>
        <taxon>Abditibacterium</taxon>
    </lineage>
</organism>
<keyword evidence="3 8" id="KW-0479">Metal-binding</keyword>
<dbReference type="EMBL" id="NIGF01000001">
    <property type="protein sequence ID" value="PQV65500.1"/>
    <property type="molecule type" value="Genomic_DNA"/>
</dbReference>
<sequence length="539" mass="61190">MAESQDNEIIQLRKQRLLDLQSAGRDPFQQTRFVRSHKNAEILAQFEALQGQSVKLAGRIKTRRGQGKIGFADLHDVSGKIQIIAQIDRIGEEKMAEFKSLELGDILGLSGVVMKSRSGEISIGLEDFTLLATSIQPLPDKYHGLQDVELRYRQRYADLMSNEEVVAIFRKRSQIVREMRSYLDAREFMEVETPMMQAIAGGAAAKPFVTHHNALDMELYLRIAPELYLKRLVVGGLERVYEINRNFRNEGIDTRHNPEFTMMELYQAYADYNDMMDLTETMVRQIAQKVNGSTTVTYGEHEIDLGQPWRRATMRELVREAIGLDISGGMGLIEAFEAHVEPKLIQPTFVLDFPIENSPLAKKSNEDSNLTYRFEFFIGGQEMGNAFSELNDPLDQEKRFRQQAANKVGGDEEAQDFDADYIRALQFGLPPTGGLGIGIDRLTMLLTGQTSIREVILFPLLKPEVQSVESSAVDGVDYDLATQSLFVRWKNGPIYRYIQVPEAISNELNAVQERGESLGAWVNQNVRDKFEFKRLFENA</sequence>
<feature type="binding site" evidence="8">
    <location>
        <position position="382"/>
    </location>
    <ligand>
        <name>Mg(2+)</name>
        <dbReference type="ChEBI" id="CHEBI:18420"/>
        <label>1</label>
    </ligand>
</feature>
<dbReference type="GO" id="GO:0000287">
    <property type="term" value="F:magnesium ion binding"/>
    <property type="evidence" value="ECO:0007669"/>
    <property type="project" value="UniProtKB-UniRule"/>
</dbReference>
<protein>
    <recommendedName>
        <fullName evidence="8">Lysine--tRNA ligase</fullName>
        <ecNumber evidence="8">6.1.1.6</ecNumber>
    </recommendedName>
    <alternativeName>
        <fullName evidence="8">Lysyl-tRNA synthetase</fullName>
        <shortName evidence="8">LysRS</shortName>
    </alternativeName>
</protein>
<dbReference type="InParanoid" id="A0A2S8SXH3"/>
<dbReference type="GO" id="GO:0006430">
    <property type="term" value="P:lysyl-tRNA aminoacylation"/>
    <property type="evidence" value="ECO:0007669"/>
    <property type="project" value="UniProtKB-UniRule"/>
</dbReference>
<comment type="subcellular location">
    <subcellularLocation>
        <location evidence="8">Cytoplasm</location>
    </subcellularLocation>
</comment>
<dbReference type="GO" id="GO:0000049">
    <property type="term" value="F:tRNA binding"/>
    <property type="evidence" value="ECO:0007669"/>
    <property type="project" value="TreeGrafter"/>
</dbReference>
<accession>A0A2S8SXH3</accession>
<evidence type="ECO:0000256" key="6">
    <source>
        <dbReference type="ARBA" id="ARBA00023146"/>
    </source>
</evidence>
<evidence type="ECO:0000313" key="10">
    <source>
        <dbReference type="EMBL" id="PQV65500.1"/>
    </source>
</evidence>
<comment type="caution">
    <text evidence="10">The sequence shown here is derived from an EMBL/GenBank/DDBJ whole genome shotgun (WGS) entry which is preliminary data.</text>
</comment>
<dbReference type="SUPFAM" id="SSF50249">
    <property type="entry name" value="Nucleic acid-binding proteins"/>
    <property type="match status" value="1"/>
</dbReference>
<keyword evidence="8" id="KW-0963">Cytoplasm</keyword>
<evidence type="ECO:0000256" key="7">
    <source>
        <dbReference type="ARBA" id="ARBA00048573"/>
    </source>
</evidence>
<dbReference type="InterPro" id="IPR018149">
    <property type="entry name" value="Lys-tRNA-synth_II_C"/>
</dbReference>
<dbReference type="SUPFAM" id="SSF55681">
    <property type="entry name" value="Class II aaRS and biotin synthetases"/>
    <property type="match status" value="1"/>
</dbReference>
<keyword evidence="8" id="KW-0648">Protein biosynthesis</keyword>
<dbReference type="Pfam" id="PF01336">
    <property type="entry name" value="tRNA_anti-codon"/>
    <property type="match status" value="1"/>
</dbReference>
<evidence type="ECO:0000259" key="9">
    <source>
        <dbReference type="PROSITE" id="PS50862"/>
    </source>
</evidence>
<comment type="cofactor">
    <cofactor evidence="8">
        <name>Mg(2+)</name>
        <dbReference type="ChEBI" id="CHEBI:18420"/>
    </cofactor>
    <text evidence="8">Binds 3 Mg(2+) ions per subunit.</text>
</comment>
<dbReference type="Pfam" id="PF13619">
    <property type="entry name" value="KTSC"/>
    <property type="match status" value="1"/>
</dbReference>
<reference evidence="10 11" key="1">
    <citation type="journal article" date="2018" name="Syst. Appl. Microbiol.">
        <title>Abditibacterium utsteinense sp. nov., the first cultivated member of candidate phylum FBP, isolated from ice-free Antarctic soil samples.</title>
        <authorList>
            <person name="Tahon G."/>
            <person name="Tytgat B."/>
            <person name="Lebbe L."/>
            <person name="Carlier A."/>
            <person name="Willems A."/>
        </authorList>
    </citation>
    <scope>NUCLEOTIDE SEQUENCE [LARGE SCALE GENOMIC DNA]</scope>
    <source>
        <strain evidence="10 11">LMG 29911</strain>
    </source>
</reference>
<evidence type="ECO:0000256" key="5">
    <source>
        <dbReference type="ARBA" id="ARBA00022840"/>
    </source>
</evidence>
<dbReference type="InterPro" id="IPR025309">
    <property type="entry name" value="KTSC_dom"/>
</dbReference>
<evidence type="ECO:0000313" key="11">
    <source>
        <dbReference type="Proteomes" id="UP000237684"/>
    </source>
</evidence>
<keyword evidence="5 8" id="KW-0067">ATP-binding</keyword>
<keyword evidence="8" id="KW-0460">Magnesium</keyword>
<feature type="domain" description="Aminoacyl-transfer RNA synthetases class-II family profile" evidence="9">
    <location>
        <begin position="169"/>
        <end position="463"/>
    </location>
</feature>
<evidence type="ECO:0000256" key="4">
    <source>
        <dbReference type="ARBA" id="ARBA00022741"/>
    </source>
</evidence>
<keyword evidence="11" id="KW-1185">Reference proteome</keyword>
<dbReference type="PROSITE" id="PS50862">
    <property type="entry name" value="AA_TRNA_LIGASE_II"/>
    <property type="match status" value="1"/>
</dbReference>
<evidence type="ECO:0000256" key="3">
    <source>
        <dbReference type="ARBA" id="ARBA00022723"/>
    </source>
</evidence>
<dbReference type="EC" id="6.1.1.6" evidence="8"/>
<keyword evidence="2 8" id="KW-0436">Ligase</keyword>
<dbReference type="CDD" id="cd04322">
    <property type="entry name" value="LysRS_N"/>
    <property type="match status" value="1"/>
</dbReference>
<comment type="similarity">
    <text evidence="1 8">Belongs to the class-II aminoacyl-tRNA synthetase family.</text>
</comment>
<dbReference type="InterPro" id="IPR004364">
    <property type="entry name" value="Aa-tRNA-synt_II"/>
</dbReference>
<dbReference type="Gene3D" id="2.40.50.140">
    <property type="entry name" value="Nucleic acid-binding proteins"/>
    <property type="match status" value="1"/>
</dbReference>
<dbReference type="FunCoup" id="A0A2S8SXH3">
    <property type="interactions" value="487"/>
</dbReference>
<feature type="binding site" evidence="8">
    <location>
        <position position="375"/>
    </location>
    <ligand>
        <name>Mg(2+)</name>
        <dbReference type="ChEBI" id="CHEBI:18420"/>
        <label>1</label>
    </ligand>
</feature>
<dbReference type="InterPro" id="IPR004365">
    <property type="entry name" value="NA-bd_OB_tRNA"/>
</dbReference>
<dbReference type="Gene3D" id="3.30.930.10">
    <property type="entry name" value="Bira Bifunctional Protein, Domain 2"/>
    <property type="match status" value="1"/>
</dbReference>
<comment type="catalytic activity">
    <reaction evidence="7 8">
        <text>tRNA(Lys) + L-lysine + ATP = L-lysyl-tRNA(Lys) + AMP + diphosphate</text>
        <dbReference type="Rhea" id="RHEA:20792"/>
        <dbReference type="Rhea" id="RHEA-COMP:9696"/>
        <dbReference type="Rhea" id="RHEA-COMP:9697"/>
        <dbReference type="ChEBI" id="CHEBI:30616"/>
        <dbReference type="ChEBI" id="CHEBI:32551"/>
        <dbReference type="ChEBI" id="CHEBI:33019"/>
        <dbReference type="ChEBI" id="CHEBI:78442"/>
        <dbReference type="ChEBI" id="CHEBI:78529"/>
        <dbReference type="ChEBI" id="CHEBI:456215"/>
        <dbReference type="EC" id="6.1.1.6"/>
    </reaction>
</comment>
<dbReference type="AlphaFoldDB" id="A0A2S8SXH3"/>
<dbReference type="RefSeq" id="WP_157947477.1">
    <property type="nucleotide sequence ID" value="NZ_NIGF01000001.1"/>
</dbReference>
<comment type="subunit">
    <text evidence="8">Homodimer.</text>
</comment>
<proteinExistence type="inferred from homology"/>
<dbReference type="InterPro" id="IPR044136">
    <property type="entry name" value="Lys-tRNA-ligase_II_N"/>
</dbReference>
<evidence type="ECO:0000256" key="1">
    <source>
        <dbReference type="ARBA" id="ARBA00008226"/>
    </source>
</evidence>
<dbReference type="CDD" id="cd00775">
    <property type="entry name" value="LysRS_core"/>
    <property type="match status" value="1"/>
</dbReference>
<dbReference type="InterPro" id="IPR045864">
    <property type="entry name" value="aa-tRNA-synth_II/BPL/LPL"/>
</dbReference>